<dbReference type="WBParaSite" id="L893_g20797.t1">
    <property type="protein sequence ID" value="L893_g20797.t1"/>
    <property type="gene ID" value="L893_g20797"/>
</dbReference>
<dbReference type="SUPFAM" id="SSF103657">
    <property type="entry name" value="BAR/IMD domain-like"/>
    <property type="match status" value="1"/>
</dbReference>
<dbReference type="InterPro" id="IPR027267">
    <property type="entry name" value="AH/BAR_dom_sf"/>
</dbReference>
<name>A0A1I7YYG9_9BILA</name>
<keyword evidence="1" id="KW-1185">Reference proteome</keyword>
<protein>
    <submittedName>
        <fullName evidence="2">BAR domain-containing protein</fullName>
    </submittedName>
</protein>
<organism evidence="1 2">
    <name type="scientific">Steinernema glaseri</name>
    <dbReference type="NCBI Taxonomy" id="37863"/>
    <lineage>
        <taxon>Eukaryota</taxon>
        <taxon>Metazoa</taxon>
        <taxon>Ecdysozoa</taxon>
        <taxon>Nematoda</taxon>
        <taxon>Chromadorea</taxon>
        <taxon>Rhabditida</taxon>
        <taxon>Tylenchina</taxon>
        <taxon>Panagrolaimomorpha</taxon>
        <taxon>Strongyloidoidea</taxon>
        <taxon>Steinernematidae</taxon>
        <taxon>Steinernema</taxon>
    </lineage>
</organism>
<dbReference type="Gene3D" id="1.20.1270.60">
    <property type="entry name" value="Arfaptin homology (AH) domain/BAR domain"/>
    <property type="match status" value="1"/>
</dbReference>
<dbReference type="Proteomes" id="UP000095287">
    <property type="component" value="Unplaced"/>
</dbReference>
<accession>A0A1I7YYG9</accession>
<sequence length="231" mass="26821">MFKWMKTRVLAKGKQLSVVDQNPSLVKQMRTFYALKEESERIVAEVEHFLKKFELSRGVNRNAADHLSIALSKISECVDLKKGSFGDHFLFQEQAYEDVGRLQRKLVVDLREKVVEPLKSHTLLSHNRIHQEIQKLSFDRQQLEREGTLEAEGLKTSVVKLKQKCPLKKDIARVRIQKEYEHQMEVVQSEMDKMPAILARHCRVLQSFAEILRGYHQNMAKTLLEAGAIKI</sequence>
<evidence type="ECO:0000313" key="1">
    <source>
        <dbReference type="Proteomes" id="UP000095287"/>
    </source>
</evidence>
<evidence type="ECO:0000313" key="2">
    <source>
        <dbReference type="WBParaSite" id="L893_g20797.t1"/>
    </source>
</evidence>
<proteinExistence type="predicted"/>
<dbReference type="AlphaFoldDB" id="A0A1I7YYG9"/>
<reference evidence="2" key="1">
    <citation type="submission" date="2016-11" db="UniProtKB">
        <authorList>
            <consortium name="WormBaseParasite"/>
        </authorList>
    </citation>
    <scope>IDENTIFICATION</scope>
</reference>